<name>A0AAE0C6U8_9CHLO</name>
<dbReference type="InterPro" id="IPR039448">
    <property type="entry name" value="Beta_helix"/>
</dbReference>
<dbReference type="Gene3D" id="2.160.20.10">
    <property type="entry name" value="Single-stranded right-handed beta-helix, Pectin lyase-like"/>
    <property type="match status" value="1"/>
</dbReference>
<feature type="compositionally biased region" description="Basic and acidic residues" evidence="1">
    <location>
        <begin position="109"/>
        <end position="124"/>
    </location>
</feature>
<comment type="caution">
    <text evidence="4">The sequence shown here is derived from an EMBL/GenBank/DDBJ whole genome shotgun (WGS) entry which is preliminary data.</text>
</comment>
<keyword evidence="5" id="KW-1185">Reference proteome</keyword>
<gene>
    <name evidence="4" type="ORF">CYMTET_41031</name>
</gene>
<evidence type="ECO:0000256" key="2">
    <source>
        <dbReference type="SAM" id="SignalP"/>
    </source>
</evidence>
<keyword evidence="2" id="KW-0732">Signal</keyword>
<evidence type="ECO:0000313" key="4">
    <source>
        <dbReference type="EMBL" id="KAK3249536.1"/>
    </source>
</evidence>
<proteinExistence type="predicted"/>
<organism evidence="4 5">
    <name type="scientific">Cymbomonas tetramitiformis</name>
    <dbReference type="NCBI Taxonomy" id="36881"/>
    <lineage>
        <taxon>Eukaryota</taxon>
        <taxon>Viridiplantae</taxon>
        <taxon>Chlorophyta</taxon>
        <taxon>Pyramimonadophyceae</taxon>
        <taxon>Pyramimonadales</taxon>
        <taxon>Pyramimonadaceae</taxon>
        <taxon>Cymbomonas</taxon>
    </lineage>
</organism>
<dbReference type="AlphaFoldDB" id="A0AAE0C6U8"/>
<evidence type="ECO:0000256" key="1">
    <source>
        <dbReference type="SAM" id="MobiDB-lite"/>
    </source>
</evidence>
<feature type="chain" id="PRO_5042077661" description="Right handed beta helix domain-containing protein" evidence="2">
    <location>
        <begin position="26"/>
        <end position="513"/>
    </location>
</feature>
<dbReference type="SUPFAM" id="SSF51126">
    <property type="entry name" value="Pectin lyase-like"/>
    <property type="match status" value="1"/>
</dbReference>
<dbReference type="Pfam" id="PF13229">
    <property type="entry name" value="Beta_helix"/>
    <property type="match status" value="1"/>
</dbReference>
<sequence>MFPKFQRFLLTRTVLLLITLLRVSALNPEHAIKSQQTSFDIIDANGDECIAREEYDSFLGGCWETSWQRLNESACEGGSVQTPCQITFPLTEKRHYNPEPVVKEAQTPADRKDVPSSPDRKLTREAPAAAPPISESIQHGTAQLGEALATDSIETVVLYSNVSIESGSPLPVLERPLAILGQCDDGNLCELNGNYGERHLSVGPGGELLLRDVALRRGNATQGGALYLFEGGLATLEDCVLEDNSALEGGAVYLSGSGTAITLSACFLLDNAALSSSGGGGAVYSGFDSATILSAGTQVYGNRAVYGGGLYVHGEGSYLQASSSKIHDNYAYQDGGGVCGEDARMELLEGCTFTRNTAVLSGGAVFLHSSKGVYQNSTFVQNTAHSGGAICGKSMHINVTNCEISENRGRENGGGIFLSENSSFVMARSIVSLNTAEDGAGIYLDRSWADFQLYSVLDSNAAADKVQLVAVGSPIAVGLNEGILDLQLKSCSGSPTAERVAGEGSRVQARPSS</sequence>
<feature type="domain" description="Right handed beta helix" evidence="3">
    <location>
        <begin position="252"/>
        <end position="423"/>
    </location>
</feature>
<dbReference type="InterPro" id="IPR006626">
    <property type="entry name" value="PbH1"/>
</dbReference>
<dbReference type="Proteomes" id="UP001190700">
    <property type="component" value="Unassembled WGS sequence"/>
</dbReference>
<evidence type="ECO:0000313" key="5">
    <source>
        <dbReference type="Proteomes" id="UP001190700"/>
    </source>
</evidence>
<dbReference type="EMBL" id="LGRX02027265">
    <property type="protein sequence ID" value="KAK3249536.1"/>
    <property type="molecule type" value="Genomic_DNA"/>
</dbReference>
<feature type="region of interest" description="Disordered" evidence="1">
    <location>
        <begin position="97"/>
        <end position="136"/>
    </location>
</feature>
<feature type="signal peptide" evidence="2">
    <location>
        <begin position="1"/>
        <end position="25"/>
    </location>
</feature>
<accession>A0AAE0C6U8</accession>
<reference evidence="4 5" key="1">
    <citation type="journal article" date="2015" name="Genome Biol. Evol.">
        <title>Comparative Genomics of a Bacterivorous Green Alga Reveals Evolutionary Causalities and Consequences of Phago-Mixotrophic Mode of Nutrition.</title>
        <authorList>
            <person name="Burns J.A."/>
            <person name="Paasch A."/>
            <person name="Narechania A."/>
            <person name="Kim E."/>
        </authorList>
    </citation>
    <scope>NUCLEOTIDE SEQUENCE [LARGE SCALE GENOMIC DNA]</scope>
    <source>
        <strain evidence="4 5">PLY_AMNH</strain>
    </source>
</reference>
<dbReference type="InterPro" id="IPR011050">
    <property type="entry name" value="Pectin_lyase_fold/virulence"/>
</dbReference>
<dbReference type="PANTHER" id="PTHR11319">
    <property type="entry name" value="G PROTEIN-COUPLED RECEPTOR-RELATED"/>
    <property type="match status" value="1"/>
</dbReference>
<evidence type="ECO:0000259" key="3">
    <source>
        <dbReference type="Pfam" id="PF13229"/>
    </source>
</evidence>
<protein>
    <recommendedName>
        <fullName evidence="3">Right handed beta helix domain-containing protein</fullName>
    </recommendedName>
</protein>
<dbReference type="PANTHER" id="PTHR11319:SF35">
    <property type="entry name" value="OUTER MEMBRANE PROTEIN PMPC-RELATED"/>
    <property type="match status" value="1"/>
</dbReference>
<dbReference type="SMART" id="SM00710">
    <property type="entry name" value="PbH1"/>
    <property type="match status" value="4"/>
</dbReference>
<dbReference type="InterPro" id="IPR012334">
    <property type="entry name" value="Pectin_lyas_fold"/>
</dbReference>